<name>A0A232M5J1_9EURO</name>
<dbReference type="InterPro" id="IPR050524">
    <property type="entry name" value="APC_YAT"/>
</dbReference>
<evidence type="ECO:0000256" key="4">
    <source>
        <dbReference type="ARBA" id="ARBA00023136"/>
    </source>
</evidence>
<dbReference type="GO" id="GO:0015171">
    <property type="term" value="F:amino acid transmembrane transporter activity"/>
    <property type="evidence" value="ECO:0007669"/>
    <property type="project" value="TreeGrafter"/>
</dbReference>
<feature type="compositionally biased region" description="Polar residues" evidence="5">
    <location>
        <begin position="17"/>
        <end position="29"/>
    </location>
</feature>
<evidence type="ECO:0000256" key="3">
    <source>
        <dbReference type="ARBA" id="ARBA00022989"/>
    </source>
</evidence>
<keyword evidence="4 6" id="KW-0472">Membrane</keyword>
<feature type="transmembrane region" description="Helical" evidence="6">
    <location>
        <begin position="57"/>
        <end position="81"/>
    </location>
</feature>
<feature type="transmembrane region" description="Helical" evidence="6">
    <location>
        <begin position="124"/>
        <end position="143"/>
    </location>
</feature>
<keyword evidence="9" id="KW-1185">Reference proteome</keyword>
<evidence type="ECO:0000256" key="5">
    <source>
        <dbReference type="SAM" id="MobiDB-lite"/>
    </source>
</evidence>
<dbReference type="GO" id="GO:0016020">
    <property type="term" value="C:membrane"/>
    <property type="evidence" value="ECO:0007669"/>
    <property type="project" value="UniProtKB-SubCell"/>
</dbReference>
<reference evidence="8 9" key="1">
    <citation type="journal article" date="2015" name="Environ. Microbiol.">
        <title>Metagenome sequence of Elaphomyces granulatus from sporocarp tissue reveals Ascomycota ectomycorrhizal fingerprints of genome expansion and a Proteobacteria-rich microbiome.</title>
        <authorList>
            <person name="Quandt C.A."/>
            <person name="Kohler A."/>
            <person name="Hesse C.N."/>
            <person name="Sharpton T.J."/>
            <person name="Martin F."/>
            <person name="Spatafora J.W."/>
        </authorList>
    </citation>
    <scope>NUCLEOTIDE SEQUENCE [LARGE SCALE GENOMIC DNA]</scope>
    <source>
        <strain evidence="8 9">OSC145934</strain>
    </source>
</reference>
<sequence length="617" mass="68422">MADWQVPQYEDIDIPFPTNSTKAQSSTGQLADEAAQEENLREKRGERLWRVLDERHITAIALTGTIGNGLFLGSGQSIAVAGPGGAVLSYVLIGTVISSVISCLGEMTALMPVNAPMMEFPRRFVDTGVGCAVGWMYWFAYVISAASQIVAASNAVKFQYDDGQTSLIWTTGEDVNPAVWISVFLVVVIIINMFPVKYFGESQYVFGSIKIIFITLLIVMMVILETMQPRADSYYQQPVGTRYWDSPYAFFNSVYQVKDSAGNVQREITGGAGRFLGVWTICVHAMFAYAGMDMITIPAAESRTLGDPETMKLATRKISLRIITLYTLAVLTGTFLVATNNPFINGGGTSVGEHSIFIIAVVQAGIPAAAHFFNAMFLFSALTSAATNLYVSSRILYSLALLDQTGPEFITRRLRQCYSGVPIRAVFASAAMMLLGYMGTSGGPGQRLSEISDNCTVSYLILYIMICATYLCFFRALQETREGANISQAHAARLNRDDSRYPYKSHGQWLKACYGMVSCVILLLFNGIVAFLETPFDSRKFVASYISIPVFLLLILCYKLWRHGFVISEWGPERSNDLGNCTQTPDELRRGKLDFPDDGITLNNFRAFFYWIWVWLK</sequence>
<keyword evidence="3 6" id="KW-1133">Transmembrane helix</keyword>
<organism evidence="8 9">
    <name type="scientific">Elaphomyces granulatus</name>
    <dbReference type="NCBI Taxonomy" id="519963"/>
    <lineage>
        <taxon>Eukaryota</taxon>
        <taxon>Fungi</taxon>
        <taxon>Dikarya</taxon>
        <taxon>Ascomycota</taxon>
        <taxon>Pezizomycotina</taxon>
        <taxon>Eurotiomycetes</taxon>
        <taxon>Eurotiomycetidae</taxon>
        <taxon>Eurotiales</taxon>
        <taxon>Elaphomycetaceae</taxon>
        <taxon>Elaphomyces</taxon>
    </lineage>
</organism>
<evidence type="ECO:0000256" key="1">
    <source>
        <dbReference type="ARBA" id="ARBA00004141"/>
    </source>
</evidence>
<feature type="transmembrane region" description="Helical" evidence="6">
    <location>
        <begin position="87"/>
        <end position="112"/>
    </location>
</feature>
<feature type="transmembrane region" description="Helical" evidence="6">
    <location>
        <begin position="421"/>
        <end position="439"/>
    </location>
</feature>
<dbReference type="AlphaFoldDB" id="A0A232M5J1"/>
<keyword evidence="2 6" id="KW-0812">Transmembrane</keyword>
<feature type="transmembrane region" description="Helical" evidence="6">
    <location>
        <begin position="318"/>
        <end position="336"/>
    </location>
</feature>
<feature type="transmembrane region" description="Helical" evidence="6">
    <location>
        <begin position="542"/>
        <end position="561"/>
    </location>
</feature>
<evidence type="ECO:0000313" key="9">
    <source>
        <dbReference type="Proteomes" id="UP000243515"/>
    </source>
</evidence>
<proteinExistence type="predicted"/>
<feature type="transmembrane region" description="Helical" evidence="6">
    <location>
        <begin position="178"/>
        <end position="196"/>
    </location>
</feature>
<feature type="transmembrane region" description="Helical" evidence="6">
    <location>
        <begin position="356"/>
        <end position="379"/>
    </location>
</feature>
<feature type="transmembrane region" description="Helical" evidence="6">
    <location>
        <begin position="459"/>
        <end position="477"/>
    </location>
</feature>
<comment type="caution">
    <text evidence="8">The sequence shown here is derived from an EMBL/GenBank/DDBJ whole genome shotgun (WGS) entry which is preliminary data.</text>
</comment>
<evidence type="ECO:0000259" key="7">
    <source>
        <dbReference type="Pfam" id="PF00324"/>
    </source>
</evidence>
<comment type="subcellular location">
    <subcellularLocation>
        <location evidence="1">Membrane</location>
        <topology evidence="1">Multi-pass membrane protein</topology>
    </subcellularLocation>
</comment>
<feature type="region of interest" description="Disordered" evidence="5">
    <location>
        <begin position="12"/>
        <end position="41"/>
    </location>
</feature>
<protein>
    <recommendedName>
        <fullName evidence="7">Amino acid permease/ SLC12A domain-containing protein</fullName>
    </recommendedName>
</protein>
<evidence type="ECO:0000313" key="8">
    <source>
        <dbReference type="EMBL" id="OXV11671.1"/>
    </source>
</evidence>
<evidence type="ECO:0000256" key="2">
    <source>
        <dbReference type="ARBA" id="ARBA00022692"/>
    </source>
</evidence>
<gene>
    <name evidence="8" type="ORF">Egran_00566</name>
</gene>
<dbReference type="PANTHER" id="PTHR43341">
    <property type="entry name" value="AMINO ACID PERMEASE"/>
    <property type="match status" value="1"/>
</dbReference>
<dbReference type="Gene3D" id="1.20.1740.10">
    <property type="entry name" value="Amino acid/polyamine transporter I"/>
    <property type="match status" value="1"/>
</dbReference>
<feature type="transmembrane region" description="Helical" evidence="6">
    <location>
        <begin position="203"/>
        <end position="224"/>
    </location>
</feature>
<dbReference type="Pfam" id="PF00324">
    <property type="entry name" value="AA_permease"/>
    <property type="match status" value="1"/>
</dbReference>
<feature type="domain" description="Amino acid permease/ SLC12A" evidence="7">
    <location>
        <begin position="56"/>
        <end position="562"/>
    </location>
</feature>
<dbReference type="EMBL" id="NPHW01002358">
    <property type="protein sequence ID" value="OXV11671.1"/>
    <property type="molecule type" value="Genomic_DNA"/>
</dbReference>
<dbReference type="OrthoDB" id="3900342at2759"/>
<dbReference type="PANTHER" id="PTHR43341:SF35">
    <property type="entry name" value="ACID TRANSPORTER, PUTATIVE-RELATED"/>
    <property type="match status" value="1"/>
</dbReference>
<dbReference type="InterPro" id="IPR004841">
    <property type="entry name" value="AA-permease/SLC12A_dom"/>
</dbReference>
<evidence type="ECO:0000256" key="6">
    <source>
        <dbReference type="SAM" id="Phobius"/>
    </source>
</evidence>
<feature type="transmembrane region" description="Helical" evidence="6">
    <location>
        <begin position="509"/>
        <end position="530"/>
    </location>
</feature>
<feature type="transmembrane region" description="Helical" evidence="6">
    <location>
        <begin position="276"/>
        <end position="297"/>
    </location>
</feature>
<dbReference type="Proteomes" id="UP000243515">
    <property type="component" value="Unassembled WGS sequence"/>
</dbReference>
<accession>A0A232M5J1</accession>